<proteinExistence type="predicted"/>
<dbReference type="InterPro" id="IPR011460">
    <property type="entry name" value="Lcl_C"/>
</dbReference>
<dbReference type="RefSeq" id="WP_005008610.1">
    <property type="nucleotide sequence ID" value="NZ_HG422173.1"/>
</dbReference>
<dbReference type="OrthoDB" id="9813883at2"/>
<keyword evidence="1" id="KW-1133">Transmembrane helix</keyword>
<evidence type="ECO:0000259" key="2">
    <source>
        <dbReference type="Pfam" id="PF07603"/>
    </source>
</evidence>
<keyword evidence="4" id="KW-1185">Reference proteome</keyword>
<accession>M1ZBW8</accession>
<dbReference type="STRING" id="1266370.NITGR_360068"/>
<feature type="domain" description="Lcl C-terminal" evidence="2">
    <location>
        <begin position="71"/>
        <end position="197"/>
    </location>
</feature>
<keyword evidence="1" id="KW-0472">Membrane</keyword>
<dbReference type="Proteomes" id="UP000011704">
    <property type="component" value="Unassembled WGS sequence"/>
</dbReference>
<organism evidence="3 4">
    <name type="scientific">Nitrospina gracilis (strain 3/211)</name>
    <dbReference type="NCBI Taxonomy" id="1266370"/>
    <lineage>
        <taxon>Bacteria</taxon>
        <taxon>Pseudomonadati</taxon>
        <taxon>Nitrospinota/Tectimicrobiota group</taxon>
        <taxon>Nitrospinota</taxon>
        <taxon>Nitrospinia</taxon>
        <taxon>Nitrospinales</taxon>
        <taxon>Nitrospinaceae</taxon>
        <taxon>Nitrospina</taxon>
    </lineage>
</organism>
<evidence type="ECO:0000313" key="3">
    <source>
        <dbReference type="EMBL" id="CCQ90730.1"/>
    </source>
</evidence>
<dbReference type="AlphaFoldDB" id="M1ZBW8"/>
<dbReference type="EMBL" id="CAQJ01000040">
    <property type="protein sequence ID" value="CCQ90730.1"/>
    <property type="molecule type" value="Genomic_DNA"/>
</dbReference>
<comment type="caution">
    <text evidence="3">The sequence shown here is derived from an EMBL/GenBank/DDBJ whole genome shotgun (WGS) entry which is preliminary data.</text>
</comment>
<evidence type="ECO:0000313" key="4">
    <source>
        <dbReference type="Proteomes" id="UP000011704"/>
    </source>
</evidence>
<keyword evidence="1" id="KW-0812">Transmembrane</keyword>
<dbReference type="Pfam" id="PF07603">
    <property type="entry name" value="Lcl_C"/>
    <property type="match status" value="1"/>
</dbReference>
<dbReference type="HOGENOM" id="CLU_101405_2_0_0"/>
<evidence type="ECO:0000256" key="1">
    <source>
        <dbReference type="SAM" id="Phobius"/>
    </source>
</evidence>
<dbReference type="InParanoid" id="M1ZBW8"/>
<sequence length="211" mass="24505">MSEWRVRTVAVVANWVVTTTILFLLPAIAWAVDEKTQTSDPEFGGQILTLTEPSKAEFKTDDPRFRDNENGTVTDIQEKLVWEQMDSYQSLKQWLNWNDAQHYIRKMNESEFGGASNWRLPTREELKSLYDESKSVPWNYYWTKNEVHIDPIFGNSNCCYWSVEEVSEEMAWGFNFIRGKAYPSMKGGIQKSLTVIRAVRDLKGSEKVSLK</sequence>
<feature type="transmembrane region" description="Helical" evidence="1">
    <location>
        <begin position="12"/>
        <end position="32"/>
    </location>
</feature>
<name>M1ZBW8_NITG3</name>
<protein>
    <recommendedName>
        <fullName evidence="2">Lcl C-terminal domain-containing protein</fullName>
    </recommendedName>
</protein>
<gene>
    <name evidence="3" type="ORF">NITGR_360068</name>
</gene>
<reference evidence="3 4" key="1">
    <citation type="journal article" date="2013" name="Front. Microbiol.">
        <title>The genome of Nitrospina gracilis illuminates the metabolism and evolution of the major marine nitrite oxidizer.</title>
        <authorList>
            <person name="Luecker S."/>
            <person name="Nowka B."/>
            <person name="Rattei T."/>
            <person name="Spieck E."/>
            <person name="and Daims H."/>
        </authorList>
    </citation>
    <scope>NUCLEOTIDE SEQUENCE [LARGE SCALE GENOMIC DNA]</scope>
    <source>
        <strain evidence="3 4">3/211</strain>
    </source>
</reference>